<proteinExistence type="predicted"/>
<protein>
    <submittedName>
        <fullName evidence="1">Uncharacterized protein</fullName>
    </submittedName>
</protein>
<accession>X1CZ13</accession>
<evidence type="ECO:0000313" key="1">
    <source>
        <dbReference type="EMBL" id="GAH13776.1"/>
    </source>
</evidence>
<dbReference type="EMBL" id="BART01031383">
    <property type="protein sequence ID" value="GAH13776.1"/>
    <property type="molecule type" value="Genomic_DNA"/>
</dbReference>
<sequence length="40" mass="4285">MSKLAQDQCGNQLAGPGEIQEWLGSTDHAGFQLIVIGKQD</sequence>
<dbReference type="AlphaFoldDB" id="X1CZ13"/>
<gene>
    <name evidence="1" type="ORF">S01H4_54518</name>
</gene>
<reference evidence="1" key="1">
    <citation type="journal article" date="2014" name="Front. Microbiol.">
        <title>High frequency of phylogenetically diverse reductive dehalogenase-homologous genes in deep subseafloor sedimentary metagenomes.</title>
        <authorList>
            <person name="Kawai M."/>
            <person name="Futagami T."/>
            <person name="Toyoda A."/>
            <person name="Takaki Y."/>
            <person name="Nishi S."/>
            <person name="Hori S."/>
            <person name="Arai W."/>
            <person name="Tsubouchi T."/>
            <person name="Morono Y."/>
            <person name="Uchiyama I."/>
            <person name="Ito T."/>
            <person name="Fujiyama A."/>
            <person name="Inagaki F."/>
            <person name="Takami H."/>
        </authorList>
    </citation>
    <scope>NUCLEOTIDE SEQUENCE</scope>
    <source>
        <strain evidence="1">Expedition CK06-06</strain>
    </source>
</reference>
<comment type="caution">
    <text evidence="1">The sequence shown here is derived from an EMBL/GenBank/DDBJ whole genome shotgun (WGS) entry which is preliminary data.</text>
</comment>
<name>X1CZ13_9ZZZZ</name>
<organism evidence="1">
    <name type="scientific">marine sediment metagenome</name>
    <dbReference type="NCBI Taxonomy" id="412755"/>
    <lineage>
        <taxon>unclassified sequences</taxon>
        <taxon>metagenomes</taxon>
        <taxon>ecological metagenomes</taxon>
    </lineage>
</organism>